<evidence type="ECO:0000313" key="3">
    <source>
        <dbReference type="Proteomes" id="UP000325315"/>
    </source>
</evidence>
<sequence length="302" mass="34410">MKVLFRGISLTTHNFLHSYTRTSQNPVHSFTPLAASTQSRLRLYSSKSDSPVEKKPDPVIESASVAEANVEDVALPVVDMSDKDDEKGKSSQVAMKLVYPRVHPRVHQTAMKLVGKENAKLALSLVGYDEELESAMEYVFGATFVCKTTDAAKEACPSDCFHMWFFKQCETIHYSLIWLELMSKFYLYLSPENNINCQFMYGFFSFQLNVLQVAFNREISTRSVTLEGDIFQTSGLLTGGIRRSSEEIADLQPLQKMFMHLKAQLELKMHDLSLFQNRTEKNEHLKLAEMIKNIEQELEVAN</sequence>
<comment type="caution">
    <text evidence="2">The sequence shown here is derived from an EMBL/GenBank/DDBJ whole genome shotgun (WGS) entry which is preliminary data.</text>
</comment>
<keyword evidence="3" id="KW-1185">Reference proteome</keyword>
<dbReference type="AlphaFoldDB" id="A0A5B6V0Q0"/>
<protein>
    <submittedName>
        <fullName evidence="2">Structural maintenance of chromosomes protein 2-1-like isoform X2</fullName>
    </submittedName>
</protein>
<dbReference type="OrthoDB" id="283424at2759"/>
<dbReference type="Proteomes" id="UP000325315">
    <property type="component" value="Unassembled WGS sequence"/>
</dbReference>
<feature type="domain" description="SMC hinge" evidence="1">
    <location>
        <begin position="104"/>
        <end position="155"/>
    </location>
</feature>
<dbReference type="GO" id="GO:0051276">
    <property type="term" value="P:chromosome organization"/>
    <property type="evidence" value="ECO:0007669"/>
    <property type="project" value="InterPro"/>
</dbReference>
<name>A0A5B6V0Q0_9ROSI</name>
<organism evidence="2 3">
    <name type="scientific">Gossypium australe</name>
    <dbReference type="NCBI Taxonomy" id="47621"/>
    <lineage>
        <taxon>Eukaryota</taxon>
        <taxon>Viridiplantae</taxon>
        <taxon>Streptophyta</taxon>
        <taxon>Embryophyta</taxon>
        <taxon>Tracheophyta</taxon>
        <taxon>Spermatophyta</taxon>
        <taxon>Magnoliopsida</taxon>
        <taxon>eudicotyledons</taxon>
        <taxon>Gunneridae</taxon>
        <taxon>Pentapetalae</taxon>
        <taxon>rosids</taxon>
        <taxon>malvids</taxon>
        <taxon>Malvales</taxon>
        <taxon>Malvaceae</taxon>
        <taxon>Malvoideae</taxon>
        <taxon>Gossypium</taxon>
    </lineage>
</organism>
<dbReference type="Gene3D" id="3.30.70.1620">
    <property type="match status" value="2"/>
</dbReference>
<dbReference type="GO" id="GO:0005694">
    <property type="term" value="C:chromosome"/>
    <property type="evidence" value="ECO:0007669"/>
    <property type="project" value="InterPro"/>
</dbReference>
<accession>A0A5B6V0Q0</accession>
<reference evidence="3" key="1">
    <citation type="journal article" date="2019" name="Plant Biotechnol. J.">
        <title>Genome sequencing of the Australian wild diploid species Gossypium australe highlights disease resistance and delayed gland morphogenesis.</title>
        <authorList>
            <person name="Cai Y."/>
            <person name="Cai X."/>
            <person name="Wang Q."/>
            <person name="Wang P."/>
            <person name="Zhang Y."/>
            <person name="Cai C."/>
            <person name="Xu Y."/>
            <person name="Wang K."/>
            <person name="Zhou Z."/>
            <person name="Wang C."/>
            <person name="Geng S."/>
            <person name="Li B."/>
            <person name="Dong Q."/>
            <person name="Hou Y."/>
            <person name="Wang H."/>
            <person name="Ai P."/>
            <person name="Liu Z."/>
            <person name="Yi F."/>
            <person name="Sun M."/>
            <person name="An G."/>
            <person name="Cheng J."/>
            <person name="Zhang Y."/>
            <person name="Shi Q."/>
            <person name="Xie Y."/>
            <person name="Shi X."/>
            <person name="Chang Y."/>
            <person name="Huang F."/>
            <person name="Chen Y."/>
            <person name="Hong S."/>
            <person name="Mi L."/>
            <person name="Sun Q."/>
            <person name="Zhang L."/>
            <person name="Zhou B."/>
            <person name="Peng R."/>
            <person name="Zhang X."/>
            <person name="Liu F."/>
        </authorList>
    </citation>
    <scope>NUCLEOTIDE SEQUENCE [LARGE SCALE GENOMIC DNA]</scope>
    <source>
        <strain evidence="3">cv. PA1801</strain>
    </source>
</reference>
<dbReference type="InterPro" id="IPR010935">
    <property type="entry name" value="SMC_hinge"/>
</dbReference>
<evidence type="ECO:0000259" key="1">
    <source>
        <dbReference type="Pfam" id="PF06470"/>
    </source>
</evidence>
<dbReference type="GO" id="GO:0005524">
    <property type="term" value="F:ATP binding"/>
    <property type="evidence" value="ECO:0007669"/>
    <property type="project" value="InterPro"/>
</dbReference>
<proteinExistence type="predicted"/>
<dbReference type="Pfam" id="PF06470">
    <property type="entry name" value="SMC_hinge"/>
    <property type="match status" value="1"/>
</dbReference>
<gene>
    <name evidence="2" type="primary">smc2</name>
    <name evidence="2" type="ORF">EPI10_029181</name>
</gene>
<dbReference type="EMBL" id="SMMG02000009">
    <property type="protein sequence ID" value="KAA3462719.1"/>
    <property type="molecule type" value="Genomic_DNA"/>
</dbReference>
<evidence type="ECO:0000313" key="2">
    <source>
        <dbReference type="EMBL" id="KAA3462719.1"/>
    </source>
</evidence>
<dbReference type="InterPro" id="IPR036277">
    <property type="entry name" value="SMC_hinge_sf"/>
</dbReference>
<dbReference type="PANTHER" id="PTHR43977">
    <property type="entry name" value="STRUCTURAL MAINTENANCE OF CHROMOSOMES PROTEIN 3"/>
    <property type="match status" value="1"/>
</dbReference>
<dbReference type="SUPFAM" id="SSF75553">
    <property type="entry name" value="Smc hinge domain"/>
    <property type="match status" value="2"/>
</dbReference>